<keyword evidence="4" id="KW-0539">Nucleus</keyword>
<feature type="repeat" description="WD" evidence="6">
    <location>
        <begin position="477"/>
        <end position="511"/>
    </location>
</feature>
<dbReference type="Gene3D" id="2.130.10.10">
    <property type="entry name" value="YVTN repeat-like/Quinoprotein amine dehydrogenase"/>
    <property type="match status" value="5"/>
</dbReference>
<dbReference type="CDD" id="cd00200">
    <property type="entry name" value="WD40"/>
    <property type="match status" value="2"/>
</dbReference>
<dbReference type="PROSITE" id="PS50294">
    <property type="entry name" value="WD_REPEATS_REGION"/>
    <property type="match status" value="6"/>
</dbReference>
<organism evidence="9">
    <name type="scientific">Cuerna arida</name>
    <dbReference type="NCBI Taxonomy" id="1464854"/>
    <lineage>
        <taxon>Eukaryota</taxon>
        <taxon>Metazoa</taxon>
        <taxon>Ecdysozoa</taxon>
        <taxon>Arthropoda</taxon>
        <taxon>Hexapoda</taxon>
        <taxon>Insecta</taxon>
        <taxon>Pterygota</taxon>
        <taxon>Neoptera</taxon>
        <taxon>Paraneoptera</taxon>
        <taxon>Hemiptera</taxon>
        <taxon>Auchenorrhyncha</taxon>
        <taxon>Membracoidea</taxon>
        <taxon>Cicadellidae</taxon>
        <taxon>Cicadellinae</taxon>
        <taxon>Proconiini</taxon>
        <taxon>Cuerna</taxon>
    </lineage>
</organism>
<feature type="repeat" description="WD" evidence="6">
    <location>
        <begin position="658"/>
        <end position="699"/>
    </location>
</feature>
<dbReference type="SUPFAM" id="SSF50978">
    <property type="entry name" value="WD40 repeat-like"/>
    <property type="match status" value="2"/>
</dbReference>
<feature type="repeat" description="WD" evidence="6">
    <location>
        <begin position="574"/>
        <end position="615"/>
    </location>
</feature>
<dbReference type="InterPro" id="IPR019775">
    <property type="entry name" value="WD40_repeat_CS"/>
</dbReference>
<sequence length="923" mass="102089">MGITKQYLRYVPAGNFNIIASSNCNIVFVIIDNEGGRFLAAGASEDIVVWDLRLSEKRLVIPGEKHEVTQLAASPNKVLLAAGYSDGSVRTYDLNSTDNLGVFSGHRSAVTCFAFDRHGHRLASGAKDTEIVVWDLVAERGIVRLSGHKGVITQVQFLGDKDILVSASKDTFVKLWDIATGHCFKTIDGHIHEVWGLCLVRDDDFIVSGSADNQLRVWQVSETKGGDEQSEKENQILVGEDDCTSRLSPVVCSKSGSILRTGKDRVVSLRTDPDCTILAVHGTKCTVELFQFLSKEEANHKHKRRLQRERKKAAKLGKEVTEGEDRQVNLEDTVRRLPVIKCSAKPKSVHLVVGKGSQLRVAVSLNNNTIELYTLDVSDTNNLAHAEVTCLRSISTHGHHSEVRSVAFSSDNLAIVSGSGDQVKMWNRPSLACLHTVDTSYVLSVMFVPGDRHVLAGCKDGQLLIVDIAVGDILENIPAHTSELWSICPLPDQTGVVTGGGDNTVKFWQLELVPDTVTNTRAKVLSLLHTRTLQVDEPVLCVRVSANSKLIAVALLDSTVKIFFMDTLKFFLSLYGHKLPVLCMDISSDCSMIATGSADRNIKIWGLDFGDCHKSIFAHEDSVTGLAFVPDTHYFFTTGKDGKVKEWDADNFQKIITLEGHHGEAWGLAVSSNGQFVVSCGQDRVLRMYERTTEPLVLDDEREAEREAEEENLATGPDRVTATNLNLASRKTVTAEKAAELLLECLEVGGEYRTAVAESEKAGQPPPTVPAIMAAFKAKSADDYLMEVIKRIKASDLEDTLLLLPYTSVCELLPLLIPLLQQQLHSDIICRLVVFLLSAYHRPLSASPQLQPLVAELCHLALARTSELRDLIGTNYHGMLFFQREMEAREGVHLFKDATVERKERERKKRRREKITQRTVLTL</sequence>
<dbReference type="AlphaFoldDB" id="A0A1B6FFU3"/>
<feature type="repeat" description="WD" evidence="6">
    <location>
        <begin position="616"/>
        <end position="657"/>
    </location>
</feature>
<dbReference type="FunFam" id="2.130.10.10:FF:000178">
    <property type="entry name" value="WD repeat domain 3"/>
    <property type="match status" value="1"/>
</dbReference>
<dbReference type="GO" id="GO:0030490">
    <property type="term" value="P:maturation of SSU-rRNA"/>
    <property type="evidence" value="ECO:0007669"/>
    <property type="project" value="TreeGrafter"/>
</dbReference>
<comment type="subcellular location">
    <subcellularLocation>
        <location evidence="1">Nucleus</location>
        <location evidence="1">Nucleolus</location>
    </subcellularLocation>
</comment>
<feature type="domain" description="Small-subunit processome Utp12" evidence="8">
    <location>
        <begin position="782"/>
        <end position="883"/>
    </location>
</feature>
<reference evidence="9" key="1">
    <citation type="submission" date="2015-11" db="EMBL/GenBank/DDBJ databases">
        <title>De novo transcriptome assembly of four potential Pierce s Disease insect vectors from Arizona vineyards.</title>
        <authorList>
            <person name="Tassone E.E."/>
        </authorList>
    </citation>
    <scope>NUCLEOTIDE SEQUENCE</scope>
</reference>
<feature type="repeat" description="WD" evidence="6">
    <location>
        <begin position="145"/>
        <end position="186"/>
    </location>
</feature>
<feature type="repeat" description="WD" evidence="6">
    <location>
        <begin position="396"/>
        <end position="436"/>
    </location>
</feature>
<evidence type="ECO:0000259" key="8">
    <source>
        <dbReference type="Pfam" id="PF04003"/>
    </source>
</evidence>
<keyword evidence="2 6" id="KW-0853">WD repeat</keyword>
<evidence type="ECO:0000256" key="1">
    <source>
        <dbReference type="ARBA" id="ARBA00004604"/>
    </source>
</evidence>
<dbReference type="InterPro" id="IPR001680">
    <property type="entry name" value="WD40_rpt"/>
</dbReference>
<dbReference type="EMBL" id="GECZ01020729">
    <property type="protein sequence ID" value="JAS49040.1"/>
    <property type="molecule type" value="Transcribed_RNA"/>
</dbReference>
<dbReference type="GO" id="GO:0032040">
    <property type="term" value="C:small-subunit processome"/>
    <property type="evidence" value="ECO:0007669"/>
    <property type="project" value="TreeGrafter"/>
</dbReference>
<evidence type="ECO:0000256" key="3">
    <source>
        <dbReference type="ARBA" id="ARBA00022737"/>
    </source>
</evidence>
<feature type="region of interest" description="Disordered" evidence="7">
    <location>
        <begin position="301"/>
        <end position="320"/>
    </location>
</feature>
<gene>
    <name evidence="9" type="ORF">g.21416</name>
</gene>
<comment type="similarity">
    <text evidence="5">Belongs to the WD repeat WDR3/UTP12 family.</text>
</comment>
<accession>A0A1B6FFU3</accession>
<evidence type="ECO:0000256" key="6">
    <source>
        <dbReference type="PROSITE-ProRule" id="PRU00221"/>
    </source>
</evidence>
<feature type="compositionally biased region" description="Basic residues" evidence="7">
    <location>
        <begin position="301"/>
        <end position="315"/>
    </location>
</feature>
<dbReference type="GO" id="GO:0030515">
    <property type="term" value="F:snoRNA binding"/>
    <property type="evidence" value="ECO:0007669"/>
    <property type="project" value="TreeGrafter"/>
</dbReference>
<feature type="repeat" description="WD" evidence="6">
    <location>
        <begin position="103"/>
        <end position="136"/>
    </location>
</feature>
<dbReference type="PRINTS" id="PR00320">
    <property type="entry name" value="GPROTEINBRPT"/>
</dbReference>
<dbReference type="InterPro" id="IPR007148">
    <property type="entry name" value="SSU_processome_Utp12"/>
</dbReference>
<evidence type="ECO:0000256" key="5">
    <source>
        <dbReference type="ARBA" id="ARBA00038229"/>
    </source>
</evidence>
<dbReference type="InterPro" id="IPR036322">
    <property type="entry name" value="WD40_repeat_dom_sf"/>
</dbReference>
<dbReference type="PANTHER" id="PTHR19853">
    <property type="entry name" value="WD REPEAT CONTAINING PROTEIN 3 WDR3"/>
    <property type="match status" value="1"/>
</dbReference>
<dbReference type="SMART" id="SM00320">
    <property type="entry name" value="WD40"/>
    <property type="match status" value="12"/>
</dbReference>
<dbReference type="InterPro" id="IPR015943">
    <property type="entry name" value="WD40/YVTN_repeat-like_dom_sf"/>
</dbReference>
<feature type="repeat" description="WD" evidence="6">
    <location>
        <begin position="187"/>
        <end position="221"/>
    </location>
</feature>
<feature type="repeat" description="WD" evidence="6">
    <location>
        <begin position="61"/>
        <end position="102"/>
    </location>
</feature>
<dbReference type="Pfam" id="PF04003">
    <property type="entry name" value="Utp12"/>
    <property type="match status" value="1"/>
</dbReference>
<dbReference type="GO" id="GO:0034388">
    <property type="term" value="C:Pwp2p-containing subcomplex of 90S preribosome"/>
    <property type="evidence" value="ECO:0007669"/>
    <property type="project" value="TreeGrafter"/>
</dbReference>
<dbReference type="InterPro" id="IPR020472">
    <property type="entry name" value="WD40_PAC1"/>
</dbReference>
<evidence type="ECO:0000256" key="2">
    <source>
        <dbReference type="ARBA" id="ARBA00022574"/>
    </source>
</evidence>
<dbReference type="PROSITE" id="PS00678">
    <property type="entry name" value="WD_REPEATS_1"/>
    <property type="match status" value="2"/>
</dbReference>
<keyword evidence="3" id="KW-0677">Repeat</keyword>
<evidence type="ECO:0000256" key="4">
    <source>
        <dbReference type="ARBA" id="ARBA00023242"/>
    </source>
</evidence>
<dbReference type="PROSITE" id="PS50082">
    <property type="entry name" value="WD_REPEATS_2"/>
    <property type="match status" value="9"/>
</dbReference>
<dbReference type="Pfam" id="PF25172">
    <property type="entry name" value="Beta-prop_WDR3_2nd"/>
    <property type="match status" value="1"/>
</dbReference>
<evidence type="ECO:0000256" key="7">
    <source>
        <dbReference type="SAM" id="MobiDB-lite"/>
    </source>
</evidence>
<dbReference type="InterPro" id="IPR051570">
    <property type="entry name" value="TBC1_cilium_biogenesis"/>
</dbReference>
<dbReference type="FunFam" id="2.130.10.10:FF:000157">
    <property type="entry name" value="WD repeat domain 3"/>
    <property type="match status" value="1"/>
</dbReference>
<dbReference type="PANTHER" id="PTHR19853:SF0">
    <property type="entry name" value="WD REPEAT-CONTAINING PROTEIN 3"/>
    <property type="match status" value="1"/>
</dbReference>
<dbReference type="Pfam" id="PF25173">
    <property type="entry name" value="Beta-prop_WDR3_1st"/>
    <property type="match status" value="1"/>
</dbReference>
<proteinExistence type="inferred from homology"/>
<evidence type="ECO:0000313" key="9">
    <source>
        <dbReference type="EMBL" id="JAS49040.1"/>
    </source>
</evidence>
<protein>
    <recommendedName>
        <fullName evidence="8">Small-subunit processome Utp12 domain-containing protein</fullName>
    </recommendedName>
</protein>
<name>A0A1B6FFU3_9HEMI</name>